<evidence type="ECO:0000256" key="3">
    <source>
        <dbReference type="ARBA" id="ARBA00022714"/>
    </source>
</evidence>
<evidence type="ECO:0000256" key="11">
    <source>
        <dbReference type="HAMAP-Rule" id="MF_02094"/>
    </source>
</evidence>
<dbReference type="PROSITE" id="PS00887">
    <property type="entry name" value="ILVD_EDD_2"/>
    <property type="match status" value="1"/>
</dbReference>
<dbReference type="PANTHER" id="PTHR43661:SF1">
    <property type="entry name" value="PHOSPHOGLUCONATE DEHYDRATASE"/>
    <property type="match status" value="1"/>
</dbReference>
<evidence type="ECO:0000313" key="15">
    <source>
        <dbReference type="EMBL" id="GAA4936329.1"/>
    </source>
</evidence>
<dbReference type="InterPro" id="IPR000581">
    <property type="entry name" value="ILV_EDD_N"/>
</dbReference>
<dbReference type="Proteomes" id="UP001499993">
    <property type="component" value="Unassembled WGS sequence"/>
</dbReference>
<accession>A0ABP9GB88</accession>
<protein>
    <recommendedName>
        <fullName evidence="11 12">Phosphogluconate dehydratase</fullName>
        <ecNumber evidence="11 12">4.2.1.12</ecNumber>
    </recommendedName>
</protein>
<keyword evidence="6 11" id="KW-0411">Iron-sulfur</keyword>
<keyword evidence="7 11" id="KW-0311">Gluconate utilization</keyword>
<dbReference type="Pfam" id="PF24877">
    <property type="entry name" value="ILV_EDD_C"/>
    <property type="match status" value="1"/>
</dbReference>
<keyword evidence="10" id="KW-0100">Branched-chain amino acid biosynthesis</keyword>
<gene>
    <name evidence="11 15" type="primary">edd</name>
    <name evidence="15" type="ORF">GCM10023224_16420</name>
</gene>
<evidence type="ECO:0000256" key="4">
    <source>
        <dbReference type="ARBA" id="ARBA00022723"/>
    </source>
</evidence>
<dbReference type="Pfam" id="PF00920">
    <property type="entry name" value="ILVD_EDD_N"/>
    <property type="match status" value="1"/>
</dbReference>
<keyword evidence="8 11" id="KW-0456">Lyase</keyword>
<evidence type="ECO:0000256" key="9">
    <source>
        <dbReference type="ARBA" id="ARBA00023277"/>
    </source>
</evidence>
<evidence type="ECO:0000259" key="14">
    <source>
        <dbReference type="Pfam" id="PF24877"/>
    </source>
</evidence>
<dbReference type="HAMAP" id="MF_02094">
    <property type="entry name" value="Edd"/>
    <property type="match status" value="1"/>
</dbReference>
<comment type="pathway">
    <text evidence="11">Carbohydrate metabolism; Entner-Doudoroff pathway.</text>
</comment>
<comment type="similarity">
    <text evidence="1 11">Belongs to the IlvD/Edd family.</text>
</comment>
<dbReference type="EMBL" id="BAABIK010000007">
    <property type="protein sequence ID" value="GAA4936329.1"/>
    <property type="molecule type" value="Genomic_DNA"/>
</dbReference>
<evidence type="ECO:0000256" key="2">
    <source>
        <dbReference type="ARBA" id="ARBA00022485"/>
    </source>
</evidence>
<dbReference type="PROSITE" id="PS00886">
    <property type="entry name" value="ILVD_EDD_1"/>
    <property type="match status" value="1"/>
</dbReference>
<keyword evidence="16" id="KW-1185">Reference proteome</keyword>
<dbReference type="NCBIfam" id="TIGR01196">
    <property type="entry name" value="edd"/>
    <property type="match status" value="1"/>
</dbReference>
<evidence type="ECO:0000259" key="13">
    <source>
        <dbReference type="Pfam" id="PF00920"/>
    </source>
</evidence>
<evidence type="ECO:0000256" key="8">
    <source>
        <dbReference type="ARBA" id="ARBA00023239"/>
    </source>
</evidence>
<dbReference type="SUPFAM" id="SSF143975">
    <property type="entry name" value="IlvD/EDD N-terminal domain-like"/>
    <property type="match status" value="1"/>
</dbReference>
<sequence length="605" mass="62681">MTPHPRIAEVTQRIAERSADTRSAYLERMRAAAAEGPARSGLGCTNLAHGFAACSPGDKLALGHSAKPNIAIVSAYNDMLSAHQPLADYPALLKEAVGEAGGVAQFAGGVPAMCDGITQGRAGMELSLFSRDVIAMATAVALSHDMFDGALMLGVCDKIVPGLLIGSLSFGHLPVAFVPAGPMPSGLPNKEKAGIRQRFAEGKADRAELLQAESAAYHAPGTCTFYGTANSNQMLMEVMGLHLPGASFEQPGSGLRTALTAAAGRAVTGLTALGERYTPISEVVDERAVVNAVVALLATGGSTNHTLHLVAVAQAAGIELTWDDFAALSEVVPLLARMYPNGAADVNRFHEAGGMAYLIGRLLDSGLLHEDVATVAGAGLDRYRRRPALGADGLIWDEEPEESTDTTVLRGTDDPFSADGGLRMVRGNLGRAVVKVSAVEPEHHVVEAPARVFDSQARLQEAFSAGELDGDVVAVVRFQGPRANGMPELHKLTPPLGVLQDRGHKVALVTDGRMSGASGKVPAAIHVSPEAAAGGPLARVRDGDLVRLDASAGVLEVRGADDLDERPAAEPAADSAAGTGRELFAAFRQAVGPAERGAGVFGALR</sequence>
<evidence type="ECO:0000256" key="12">
    <source>
        <dbReference type="NCBIfam" id="TIGR01196"/>
    </source>
</evidence>
<keyword evidence="10" id="KW-0028">Amino-acid biosynthesis</keyword>
<evidence type="ECO:0000256" key="6">
    <source>
        <dbReference type="ARBA" id="ARBA00023014"/>
    </source>
</evidence>
<feature type="domain" description="Dihydroxy-acid/6-phosphogluconate dehydratase N-terminal" evidence="13">
    <location>
        <begin position="67"/>
        <end position="380"/>
    </location>
</feature>
<dbReference type="EC" id="4.2.1.12" evidence="11 12"/>
<feature type="binding site" evidence="11">
    <location>
        <position position="156"/>
    </location>
    <ligand>
        <name>[4Fe-4S] cluster</name>
        <dbReference type="ChEBI" id="CHEBI:49883"/>
    </ligand>
</feature>
<reference evidence="16" key="1">
    <citation type="journal article" date="2019" name="Int. J. Syst. Evol. Microbiol.">
        <title>The Global Catalogue of Microorganisms (GCM) 10K type strain sequencing project: providing services to taxonomists for standard genome sequencing and annotation.</title>
        <authorList>
            <consortium name="The Broad Institute Genomics Platform"/>
            <consortium name="The Broad Institute Genome Sequencing Center for Infectious Disease"/>
            <person name="Wu L."/>
            <person name="Ma J."/>
        </authorList>
    </citation>
    <scope>NUCLEOTIDE SEQUENCE [LARGE SCALE GENOMIC DNA]</scope>
    <source>
        <strain evidence="16">JCM 18123</strain>
    </source>
</reference>
<keyword evidence="9 11" id="KW-0119">Carbohydrate metabolism</keyword>
<dbReference type="InterPro" id="IPR037237">
    <property type="entry name" value="IlvD/EDD_N"/>
</dbReference>
<keyword evidence="5 11" id="KW-0408">Iron</keyword>
<name>A0ABP9GB88_9ACTN</name>
<comment type="function">
    <text evidence="11">Catalyzes the dehydration of 6-phospho-D-gluconate to 2-dehydro-3-deoxy-6-phospho-D-gluconate.</text>
</comment>
<comment type="cofactor">
    <cofactor evidence="11">
        <name>[4Fe-4S] cluster</name>
        <dbReference type="ChEBI" id="CHEBI:49883"/>
    </cofactor>
    <text evidence="11">Binds 1 [4Fe-4S] cluster.</text>
</comment>
<dbReference type="PANTHER" id="PTHR43661">
    <property type="entry name" value="D-XYLONATE DEHYDRATASE"/>
    <property type="match status" value="1"/>
</dbReference>
<dbReference type="RefSeq" id="WP_345556108.1">
    <property type="nucleotide sequence ID" value="NZ_BAABIK010000007.1"/>
</dbReference>
<dbReference type="SUPFAM" id="SSF52016">
    <property type="entry name" value="LeuD/IlvD-like"/>
    <property type="match status" value="1"/>
</dbReference>
<evidence type="ECO:0000256" key="1">
    <source>
        <dbReference type="ARBA" id="ARBA00006486"/>
    </source>
</evidence>
<comment type="caution">
    <text evidence="15">The sequence shown here is derived from an EMBL/GenBank/DDBJ whole genome shotgun (WGS) entry which is preliminary data.</text>
</comment>
<dbReference type="InterPro" id="IPR004786">
    <property type="entry name" value="6-phosphgluc_deHydtase"/>
</dbReference>
<comment type="catalytic activity">
    <reaction evidence="11">
        <text>6-phospho-D-gluconate = 2-dehydro-3-deoxy-6-phospho-D-gluconate + H2O</text>
        <dbReference type="Rhea" id="RHEA:17277"/>
        <dbReference type="ChEBI" id="CHEBI:15377"/>
        <dbReference type="ChEBI" id="CHEBI:57569"/>
        <dbReference type="ChEBI" id="CHEBI:58759"/>
        <dbReference type="EC" id="4.2.1.12"/>
    </reaction>
</comment>
<organism evidence="15 16">
    <name type="scientific">Streptomonospora halophila</name>
    <dbReference type="NCBI Taxonomy" id="427369"/>
    <lineage>
        <taxon>Bacteria</taxon>
        <taxon>Bacillati</taxon>
        <taxon>Actinomycetota</taxon>
        <taxon>Actinomycetes</taxon>
        <taxon>Streptosporangiales</taxon>
        <taxon>Nocardiopsidaceae</taxon>
        <taxon>Streptomonospora</taxon>
    </lineage>
</organism>
<dbReference type="InterPro" id="IPR056740">
    <property type="entry name" value="ILV_EDD_C"/>
</dbReference>
<evidence type="ECO:0000313" key="16">
    <source>
        <dbReference type="Proteomes" id="UP001499993"/>
    </source>
</evidence>
<evidence type="ECO:0000256" key="5">
    <source>
        <dbReference type="ARBA" id="ARBA00023004"/>
    </source>
</evidence>
<evidence type="ECO:0000256" key="7">
    <source>
        <dbReference type="ARBA" id="ARBA00023064"/>
    </source>
</evidence>
<proteinExistence type="inferred from homology"/>
<keyword evidence="2 11" id="KW-0004">4Fe-4S</keyword>
<evidence type="ECO:0000256" key="10">
    <source>
        <dbReference type="ARBA" id="ARBA00023304"/>
    </source>
</evidence>
<dbReference type="InterPro" id="IPR020558">
    <property type="entry name" value="DiOHA_6PGluconate_deHydtase_CS"/>
</dbReference>
<feature type="binding site" evidence="11">
    <location>
        <position position="223"/>
    </location>
    <ligand>
        <name>[4Fe-4S] cluster</name>
        <dbReference type="ChEBI" id="CHEBI:49883"/>
    </ligand>
</feature>
<feature type="domain" description="Dihydroxy-acid/6-phosphogluconate dehydratase C-terminal" evidence="14">
    <location>
        <begin position="408"/>
        <end position="598"/>
    </location>
</feature>
<dbReference type="Gene3D" id="3.50.30.80">
    <property type="entry name" value="IlvD/EDD C-terminal domain-like"/>
    <property type="match status" value="1"/>
</dbReference>
<dbReference type="InterPro" id="IPR042096">
    <property type="entry name" value="Dihydro-acid_dehy_C"/>
</dbReference>
<keyword evidence="4 11" id="KW-0479">Metal-binding</keyword>
<keyword evidence="3" id="KW-0001">2Fe-2S</keyword>